<keyword evidence="1" id="KW-0614">Plasmid</keyword>
<accession>A0A6B8WBQ8</accession>
<dbReference type="EMBL" id="CP046456">
    <property type="protein sequence ID" value="QGU08745.1"/>
    <property type="molecule type" value="Genomic_DNA"/>
</dbReference>
<reference evidence="1 2" key="1">
    <citation type="submission" date="2019-11" db="EMBL/GenBank/DDBJ databases">
        <title>Complete genome sequence of Corynebacterium kalinowskii 1959, a novel Corynebacterium species isolated from soil of a small paddock in Vilsendorf, Germany.</title>
        <authorList>
            <person name="Schaffert L."/>
            <person name="Ruwe M."/>
            <person name="Milse J."/>
            <person name="Hanuschka K."/>
            <person name="Ortseifen V."/>
            <person name="Droste J."/>
            <person name="Brandt D."/>
            <person name="Schlueter L."/>
            <person name="Kutter Y."/>
            <person name="Vinke S."/>
            <person name="Viehoefer P."/>
            <person name="Jacob L."/>
            <person name="Luebke N.-C."/>
            <person name="Schulte-Berndt E."/>
            <person name="Hain C."/>
            <person name="Linder M."/>
            <person name="Schmidt P."/>
            <person name="Wollenschlaeger L."/>
            <person name="Luttermann T."/>
            <person name="Thieme E."/>
            <person name="Hassa J."/>
            <person name="Haak M."/>
            <person name="Wittchen M."/>
            <person name="Mentz A."/>
            <person name="Persicke M."/>
            <person name="Busche T."/>
            <person name="Ruckert C."/>
        </authorList>
    </citation>
    <scope>NUCLEOTIDE SEQUENCE [LARGE SCALE GENOMIC DNA]</scope>
    <source>
        <strain evidence="1 2">2039</strain>
        <plasmid evidence="2">pcoccu</plasmid>
    </source>
</reference>
<dbReference type="AlphaFoldDB" id="A0A6B8WBQ8"/>
<geneLocation type="plasmid" evidence="2">
    <name>pcoccu</name>
</geneLocation>
<name>A0A6B8WBQ8_9CORY</name>
<evidence type="ECO:0000313" key="1">
    <source>
        <dbReference type="EMBL" id="QGU08745.1"/>
    </source>
</evidence>
<keyword evidence="2" id="KW-1185">Reference proteome</keyword>
<gene>
    <name evidence="1" type="ORF">COCCU_14275</name>
</gene>
<evidence type="ECO:0000313" key="2">
    <source>
        <dbReference type="Proteomes" id="UP000424462"/>
    </source>
</evidence>
<sequence length="62" mass="6720">MAAALKIALTGEEVAILKSYKRSRFNLIQHKAEALLLLDDGVSLDIIAVLLQSWGSRKAGVL</sequence>
<organism evidence="1 2">
    <name type="scientific">Corynebacterium occultum</name>
    <dbReference type="NCBI Taxonomy" id="2675219"/>
    <lineage>
        <taxon>Bacteria</taxon>
        <taxon>Bacillati</taxon>
        <taxon>Actinomycetota</taxon>
        <taxon>Actinomycetes</taxon>
        <taxon>Mycobacteriales</taxon>
        <taxon>Corynebacteriaceae</taxon>
        <taxon>Corynebacterium</taxon>
    </lineage>
</organism>
<proteinExistence type="predicted"/>
<protein>
    <submittedName>
        <fullName evidence="1">Uncharacterized protein</fullName>
    </submittedName>
</protein>
<dbReference type="Proteomes" id="UP000424462">
    <property type="component" value="Plasmid pCOCCU"/>
</dbReference>
<dbReference type="KEGG" id="cok:COCCU_14275"/>